<gene>
    <name evidence="5" type="primary">adk</name>
    <name evidence="8" type="ORF">SAMN06295879_1447</name>
</gene>
<evidence type="ECO:0000313" key="8">
    <source>
        <dbReference type="EMBL" id="SKA91198.1"/>
    </source>
</evidence>
<comment type="catalytic activity">
    <reaction evidence="5 7">
        <text>AMP + ATP = 2 ADP</text>
        <dbReference type="Rhea" id="RHEA:12973"/>
        <dbReference type="ChEBI" id="CHEBI:30616"/>
        <dbReference type="ChEBI" id="CHEBI:456215"/>
        <dbReference type="ChEBI" id="CHEBI:456216"/>
        <dbReference type="EC" id="2.7.4.3"/>
    </reaction>
</comment>
<comment type="similarity">
    <text evidence="5 6">Belongs to the adenylate kinase family.</text>
</comment>
<feature type="region of interest" description="NMP" evidence="5">
    <location>
        <begin position="40"/>
        <end position="69"/>
    </location>
</feature>
<dbReference type="EC" id="2.7.4.3" evidence="5 7"/>
<comment type="subunit">
    <text evidence="5 7">Monomer.</text>
</comment>
<dbReference type="PRINTS" id="PR00094">
    <property type="entry name" value="ADENYLTKNASE"/>
</dbReference>
<dbReference type="EMBL" id="FUYG01000003">
    <property type="protein sequence ID" value="SKA91198.1"/>
    <property type="molecule type" value="Genomic_DNA"/>
</dbReference>
<dbReference type="Gene3D" id="3.40.50.300">
    <property type="entry name" value="P-loop containing nucleotide triphosphate hydrolases"/>
    <property type="match status" value="1"/>
</dbReference>
<dbReference type="RefSeq" id="WP_174436064.1">
    <property type="nucleotide sequence ID" value="NZ_FUYG01000003.1"/>
</dbReference>
<evidence type="ECO:0000313" key="9">
    <source>
        <dbReference type="Proteomes" id="UP000189735"/>
    </source>
</evidence>
<proteinExistence type="inferred from homology"/>
<name>A0A1T4XQ03_9MICO</name>
<dbReference type="PANTHER" id="PTHR23359">
    <property type="entry name" value="NUCLEOTIDE KINASE"/>
    <property type="match status" value="1"/>
</dbReference>
<evidence type="ECO:0000256" key="6">
    <source>
        <dbReference type="RuleBase" id="RU003330"/>
    </source>
</evidence>
<dbReference type="HAMAP" id="MF_00235">
    <property type="entry name" value="Adenylate_kinase_Adk"/>
    <property type="match status" value="1"/>
</dbReference>
<keyword evidence="4 5" id="KW-0418">Kinase</keyword>
<sequence length="198" mass="21349">MTSVDTATGTVRLLIIGPPGAGKGTQAARLAEIYGIPAISTGDIFRANIKEGTELGKKVQAIVESGSYVPDSLTNDLVRDRLMQPDVSGGFLLDGYPRTTEQVDELDRILAEAHARLDAVVQLVADVDEVVERLRKRALVEGRADDTEEVLRHRQEVYADQTAPLIDVYAGRGLVVAVDALGEVDEVTERIVTALASR</sequence>
<keyword evidence="3 5" id="KW-0547">Nucleotide-binding</keyword>
<dbReference type="PROSITE" id="PS00113">
    <property type="entry name" value="ADENYLATE_KINASE"/>
    <property type="match status" value="1"/>
</dbReference>
<evidence type="ECO:0000256" key="3">
    <source>
        <dbReference type="ARBA" id="ARBA00022741"/>
    </source>
</evidence>
<feature type="binding site" evidence="5">
    <location>
        <position position="41"/>
    </location>
    <ligand>
        <name>AMP</name>
        <dbReference type="ChEBI" id="CHEBI:456215"/>
    </ligand>
</feature>
<evidence type="ECO:0000256" key="7">
    <source>
        <dbReference type="RuleBase" id="RU003331"/>
    </source>
</evidence>
<feature type="binding site" evidence="5">
    <location>
        <position position="137"/>
    </location>
    <ligand>
        <name>ATP</name>
        <dbReference type="ChEBI" id="CHEBI:30616"/>
    </ligand>
</feature>
<dbReference type="CDD" id="cd01428">
    <property type="entry name" value="ADK"/>
    <property type="match status" value="1"/>
</dbReference>
<dbReference type="NCBIfam" id="NF011100">
    <property type="entry name" value="PRK14527.1"/>
    <property type="match status" value="1"/>
</dbReference>
<feature type="binding site" evidence="5">
    <location>
        <begin position="20"/>
        <end position="25"/>
    </location>
    <ligand>
        <name>ATP</name>
        <dbReference type="ChEBI" id="CHEBI:30616"/>
    </ligand>
</feature>
<dbReference type="Proteomes" id="UP000189735">
    <property type="component" value="Unassembled WGS sequence"/>
</dbReference>
<dbReference type="InterPro" id="IPR027417">
    <property type="entry name" value="P-loop_NTPase"/>
</dbReference>
<dbReference type="UniPathway" id="UPA00588">
    <property type="reaction ID" value="UER00649"/>
</dbReference>
<dbReference type="GO" id="GO:0005737">
    <property type="term" value="C:cytoplasm"/>
    <property type="evidence" value="ECO:0007669"/>
    <property type="project" value="UniProtKB-SubCell"/>
</dbReference>
<accession>A0A1T4XQ03</accession>
<comment type="domain">
    <text evidence="5">Consists of three domains, a large central CORE domain and two small peripheral domains, NMPbind and LID, which undergo movements during catalysis. The LID domain closes over the site of phosphoryl transfer upon ATP binding. Assembling and dissambling the active center during each catalytic cycle provides an effective means to prevent ATP hydrolysis.</text>
</comment>
<dbReference type="SUPFAM" id="SSF52540">
    <property type="entry name" value="P-loop containing nucleoside triphosphate hydrolases"/>
    <property type="match status" value="1"/>
</dbReference>
<dbReference type="NCBIfam" id="NF011105">
    <property type="entry name" value="PRK14532.1"/>
    <property type="match status" value="1"/>
</dbReference>
<protein>
    <recommendedName>
        <fullName evidence="5 7">Adenylate kinase</fullName>
        <shortName evidence="5">AK</shortName>
        <ecNumber evidence="5 7">2.7.4.3</ecNumber>
    </recommendedName>
    <alternativeName>
        <fullName evidence="5">ATP-AMP transphosphorylase</fullName>
    </alternativeName>
    <alternativeName>
        <fullName evidence="5">ATP:AMP phosphotransferase</fullName>
    </alternativeName>
    <alternativeName>
        <fullName evidence="5">Adenylate monophosphate kinase</fullName>
    </alternativeName>
</protein>
<feature type="binding site" evidence="5">
    <location>
        <position position="102"/>
    </location>
    <ligand>
        <name>AMP</name>
        <dbReference type="ChEBI" id="CHEBI:456215"/>
    </ligand>
</feature>
<organism evidence="8 9">
    <name type="scientific">Agreia bicolorata</name>
    <dbReference type="NCBI Taxonomy" id="110935"/>
    <lineage>
        <taxon>Bacteria</taxon>
        <taxon>Bacillati</taxon>
        <taxon>Actinomycetota</taxon>
        <taxon>Actinomycetes</taxon>
        <taxon>Micrococcales</taxon>
        <taxon>Microbacteriaceae</taxon>
        <taxon>Agreia</taxon>
    </lineage>
</organism>
<feature type="binding site" evidence="5">
    <location>
        <position position="182"/>
    </location>
    <ligand>
        <name>ATP</name>
        <dbReference type="ChEBI" id="CHEBI:30616"/>
    </ligand>
</feature>
<keyword evidence="1 5" id="KW-0808">Transferase</keyword>
<dbReference type="NCBIfam" id="NF011104">
    <property type="entry name" value="PRK14531.1"/>
    <property type="match status" value="1"/>
</dbReference>
<comment type="function">
    <text evidence="5">Catalyzes the reversible transfer of the terminal phosphate group between ATP and AMP. Plays an important role in cellular energy homeostasis and in adenine nucleotide metabolism.</text>
</comment>
<dbReference type="InterPro" id="IPR033690">
    <property type="entry name" value="Adenylat_kinase_CS"/>
</dbReference>
<dbReference type="InterPro" id="IPR000850">
    <property type="entry name" value="Adenylat/UMP-CMP_kin"/>
</dbReference>
<dbReference type="GO" id="GO:0044209">
    <property type="term" value="P:AMP salvage"/>
    <property type="evidence" value="ECO:0007669"/>
    <property type="project" value="UniProtKB-UniRule"/>
</dbReference>
<keyword evidence="2 5" id="KW-0545">Nucleotide biosynthesis</keyword>
<dbReference type="AlphaFoldDB" id="A0A1T4XQ03"/>
<evidence type="ECO:0000256" key="1">
    <source>
        <dbReference type="ARBA" id="ARBA00022679"/>
    </source>
</evidence>
<reference evidence="9" key="1">
    <citation type="submission" date="2017-02" db="EMBL/GenBank/DDBJ databases">
        <authorList>
            <person name="Varghese N."/>
            <person name="Submissions S."/>
        </authorList>
    </citation>
    <scope>NUCLEOTIDE SEQUENCE [LARGE SCALE GENOMIC DNA]</scope>
    <source>
        <strain evidence="9">VKM Ac-2052</strain>
    </source>
</reference>
<dbReference type="NCBIfam" id="NF001381">
    <property type="entry name" value="PRK00279.1-3"/>
    <property type="match status" value="1"/>
</dbReference>
<evidence type="ECO:0000256" key="5">
    <source>
        <dbReference type="HAMAP-Rule" id="MF_00235"/>
    </source>
</evidence>
<feature type="binding site" evidence="5">
    <location>
        <begin position="67"/>
        <end position="69"/>
    </location>
    <ligand>
        <name>AMP</name>
        <dbReference type="ChEBI" id="CHEBI:456215"/>
    </ligand>
</feature>
<keyword evidence="5 7" id="KW-0067">ATP-binding</keyword>
<evidence type="ECO:0000256" key="2">
    <source>
        <dbReference type="ARBA" id="ARBA00022727"/>
    </source>
</evidence>
<dbReference type="GO" id="GO:0004017">
    <property type="term" value="F:AMP kinase activity"/>
    <property type="evidence" value="ECO:0007669"/>
    <property type="project" value="UniProtKB-UniRule"/>
</dbReference>
<comment type="caution">
    <text evidence="5">Lacks conserved residue(s) required for the propagation of feature annotation.</text>
</comment>
<comment type="pathway">
    <text evidence="5">Purine metabolism; AMP biosynthesis via salvage pathway; AMP from ADP: step 1/1.</text>
</comment>
<feature type="binding site" evidence="5">
    <location>
        <position position="46"/>
    </location>
    <ligand>
        <name>AMP</name>
        <dbReference type="ChEBI" id="CHEBI:456215"/>
    </ligand>
</feature>
<dbReference type="GO" id="GO:0005524">
    <property type="term" value="F:ATP binding"/>
    <property type="evidence" value="ECO:0007669"/>
    <property type="project" value="UniProtKB-UniRule"/>
</dbReference>
<keyword evidence="5" id="KW-0963">Cytoplasm</keyword>
<feature type="binding site" evidence="5">
    <location>
        <begin position="95"/>
        <end position="98"/>
    </location>
    <ligand>
        <name>AMP</name>
        <dbReference type="ChEBI" id="CHEBI:456215"/>
    </ligand>
</feature>
<evidence type="ECO:0000256" key="4">
    <source>
        <dbReference type="ARBA" id="ARBA00022777"/>
    </source>
</evidence>
<comment type="subcellular location">
    <subcellularLocation>
        <location evidence="5 7">Cytoplasm</location>
    </subcellularLocation>
</comment>
<dbReference type="Pfam" id="PF00406">
    <property type="entry name" value="ADK"/>
    <property type="match status" value="1"/>
</dbReference>
<feature type="binding site" evidence="5">
    <location>
        <position position="154"/>
    </location>
    <ligand>
        <name>AMP</name>
        <dbReference type="ChEBI" id="CHEBI:456215"/>
    </ligand>
</feature>
<feature type="binding site" evidence="5">
    <location>
        <position position="143"/>
    </location>
    <ligand>
        <name>AMP</name>
        <dbReference type="ChEBI" id="CHEBI:456215"/>
    </ligand>
</feature>